<dbReference type="EMBL" id="CAAALY010018040">
    <property type="protein sequence ID" value="VEL13524.1"/>
    <property type="molecule type" value="Genomic_DNA"/>
</dbReference>
<organism evidence="2 3">
    <name type="scientific">Protopolystoma xenopodis</name>
    <dbReference type="NCBI Taxonomy" id="117903"/>
    <lineage>
        <taxon>Eukaryota</taxon>
        <taxon>Metazoa</taxon>
        <taxon>Spiralia</taxon>
        <taxon>Lophotrochozoa</taxon>
        <taxon>Platyhelminthes</taxon>
        <taxon>Monogenea</taxon>
        <taxon>Polyopisthocotylea</taxon>
        <taxon>Polystomatidea</taxon>
        <taxon>Polystomatidae</taxon>
        <taxon>Protopolystoma</taxon>
    </lineage>
</organism>
<feature type="region of interest" description="Disordered" evidence="1">
    <location>
        <begin position="156"/>
        <end position="177"/>
    </location>
</feature>
<dbReference type="AlphaFoldDB" id="A0A448WJU0"/>
<evidence type="ECO:0000313" key="3">
    <source>
        <dbReference type="Proteomes" id="UP000784294"/>
    </source>
</evidence>
<accession>A0A448WJU0</accession>
<evidence type="ECO:0000256" key="1">
    <source>
        <dbReference type="SAM" id="MobiDB-lite"/>
    </source>
</evidence>
<gene>
    <name evidence="2" type="ORF">PXEA_LOCUS6964</name>
</gene>
<sequence length="177" mass="19378">MSHLDPHSSSLLCDAQLVSTCLALTQPALIRFPRRYQIRLDKSCLALIRIPHQNAVFLGQTRPQLTRCPALSADPTATHLFLLLAYNQRTLSIYLLSLRRALSLSLSLSACVNAVCCLVRQVQRVHLQAGLDDNQSLSTLSIRESTSAVLDSSIRQDDLASASPPSTASALMPRRST</sequence>
<protein>
    <submittedName>
        <fullName evidence="2">Uncharacterized protein</fullName>
    </submittedName>
</protein>
<reference evidence="2" key="1">
    <citation type="submission" date="2018-11" db="EMBL/GenBank/DDBJ databases">
        <authorList>
            <consortium name="Pathogen Informatics"/>
        </authorList>
    </citation>
    <scope>NUCLEOTIDE SEQUENCE</scope>
</reference>
<name>A0A448WJU0_9PLAT</name>
<evidence type="ECO:0000313" key="2">
    <source>
        <dbReference type="EMBL" id="VEL13524.1"/>
    </source>
</evidence>
<proteinExistence type="predicted"/>
<comment type="caution">
    <text evidence="2">The sequence shown here is derived from an EMBL/GenBank/DDBJ whole genome shotgun (WGS) entry which is preliminary data.</text>
</comment>
<feature type="compositionally biased region" description="Low complexity" evidence="1">
    <location>
        <begin position="160"/>
        <end position="170"/>
    </location>
</feature>
<dbReference type="Proteomes" id="UP000784294">
    <property type="component" value="Unassembled WGS sequence"/>
</dbReference>
<keyword evidence="3" id="KW-1185">Reference proteome</keyword>